<organism evidence="1 2">
    <name type="scientific">Diphasiastrum complanatum</name>
    <name type="common">Issler's clubmoss</name>
    <name type="synonym">Lycopodium complanatum</name>
    <dbReference type="NCBI Taxonomy" id="34168"/>
    <lineage>
        <taxon>Eukaryota</taxon>
        <taxon>Viridiplantae</taxon>
        <taxon>Streptophyta</taxon>
        <taxon>Embryophyta</taxon>
        <taxon>Tracheophyta</taxon>
        <taxon>Lycopodiopsida</taxon>
        <taxon>Lycopodiales</taxon>
        <taxon>Lycopodiaceae</taxon>
        <taxon>Lycopodioideae</taxon>
        <taxon>Diphasiastrum</taxon>
    </lineage>
</organism>
<protein>
    <submittedName>
        <fullName evidence="1">Uncharacterized protein</fullName>
    </submittedName>
</protein>
<evidence type="ECO:0000313" key="1">
    <source>
        <dbReference type="EMBL" id="KAJ7528097.1"/>
    </source>
</evidence>
<evidence type="ECO:0000313" key="2">
    <source>
        <dbReference type="Proteomes" id="UP001162992"/>
    </source>
</evidence>
<proteinExistence type="predicted"/>
<gene>
    <name evidence="1" type="ORF">O6H91_16G083800</name>
</gene>
<reference evidence="2" key="1">
    <citation type="journal article" date="2024" name="Proc. Natl. Acad. Sci. U.S.A.">
        <title>Extraordinary preservation of gene collinearity over three hundred million years revealed in homosporous lycophytes.</title>
        <authorList>
            <person name="Li C."/>
            <person name="Wickell D."/>
            <person name="Kuo L.Y."/>
            <person name="Chen X."/>
            <person name="Nie B."/>
            <person name="Liao X."/>
            <person name="Peng D."/>
            <person name="Ji J."/>
            <person name="Jenkins J."/>
            <person name="Williams M."/>
            <person name="Shu S."/>
            <person name="Plott C."/>
            <person name="Barry K."/>
            <person name="Rajasekar S."/>
            <person name="Grimwood J."/>
            <person name="Han X."/>
            <person name="Sun S."/>
            <person name="Hou Z."/>
            <person name="He W."/>
            <person name="Dai G."/>
            <person name="Sun C."/>
            <person name="Schmutz J."/>
            <person name="Leebens-Mack J.H."/>
            <person name="Li F.W."/>
            <person name="Wang L."/>
        </authorList>
    </citation>
    <scope>NUCLEOTIDE SEQUENCE [LARGE SCALE GENOMIC DNA]</scope>
    <source>
        <strain evidence="2">cv. PW_Plant_1</strain>
    </source>
</reference>
<keyword evidence="2" id="KW-1185">Reference proteome</keyword>
<sequence>MASIAVPCISCAAISTSCGLSSKEFSRIPELKPQLMSLKLVKHQNHIGQRSYQTFKLSSAIYADYNGRRGGSGDFIAGFILGGAVFGALGYLLAPQVNRSLTELENQFESVPNKQPKFLEDDEGLEKTRKNLNEKIAQLNAAIDNVSAQLRAEEARDSQNGNRPEFETAV</sequence>
<comment type="caution">
    <text evidence="1">The sequence shown here is derived from an EMBL/GenBank/DDBJ whole genome shotgun (WGS) entry which is preliminary data.</text>
</comment>
<name>A0ACC2BEK0_DIPCM</name>
<accession>A0ACC2BEK0</accession>
<dbReference type="Proteomes" id="UP001162992">
    <property type="component" value="Chromosome 16"/>
</dbReference>
<dbReference type="EMBL" id="CM055107">
    <property type="protein sequence ID" value="KAJ7528097.1"/>
    <property type="molecule type" value="Genomic_DNA"/>
</dbReference>